<protein>
    <recommendedName>
        <fullName evidence="1">DUF6265 domain-containing protein</fullName>
    </recommendedName>
</protein>
<name>A0A6P0UK71_9FLAO</name>
<comment type="caution">
    <text evidence="2">The sequence shown here is derived from an EMBL/GenBank/DDBJ whole genome shotgun (WGS) entry which is preliminary data.</text>
</comment>
<dbReference type="EMBL" id="JAABOO010000002">
    <property type="protein sequence ID" value="NER13624.1"/>
    <property type="molecule type" value="Genomic_DNA"/>
</dbReference>
<keyword evidence="3" id="KW-1185">Reference proteome</keyword>
<proteinExistence type="predicted"/>
<evidence type="ECO:0000259" key="1">
    <source>
        <dbReference type="Pfam" id="PF19780"/>
    </source>
</evidence>
<reference evidence="2 3" key="1">
    <citation type="submission" date="2020-01" db="EMBL/GenBank/DDBJ databases">
        <title>Leptobacterium flavescens.</title>
        <authorList>
            <person name="Wang G."/>
        </authorList>
    </citation>
    <scope>NUCLEOTIDE SEQUENCE [LARGE SCALE GENOMIC DNA]</scope>
    <source>
        <strain evidence="2 3">KCTC 22160</strain>
    </source>
</reference>
<evidence type="ECO:0000313" key="2">
    <source>
        <dbReference type="EMBL" id="NER13624.1"/>
    </source>
</evidence>
<dbReference type="Proteomes" id="UP000468581">
    <property type="component" value="Unassembled WGS sequence"/>
</dbReference>
<dbReference type="RefSeq" id="WP_163606683.1">
    <property type="nucleotide sequence ID" value="NZ_JAABOO010000002.1"/>
</dbReference>
<dbReference type="Pfam" id="PF19780">
    <property type="entry name" value="DUF6265"/>
    <property type="match status" value="1"/>
</dbReference>
<sequence length="169" mass="19452">MKTTFYYITVLFITLNTAFCQNTMSLTEGQLSPKGSLSDISWIEGHWRGEAFDGITEEIWSPPLGNSMMCVFKLLVNGKVSFYETVIILEEKGTLILKLKHFDKDLKGWETKDETVDFPLVKVDGNRVFFDGLTFERVHKDEINVYVVLSSNGKEEEVTFNYKRYSGHK</sequence>
<dbReference type="AlphaFoldDB" id="A0A6P0UK71"/>
<accession>A0A6P0UK71</accession>
<organism evidence="2 3">
    <name type="scientific">Leptobacterium flavescens</name>
    <dbReference type="NCBI Taxonomy" id="472055"/>
    <lineage>
        <taxon>Bacteria</taxon>
        <taxon>Pseudomonadati</taxon>
        <taxon>Bacteroidota</taxon>
        <taxon>Flavobacteriia</taxon>
        <taxon>Flavobacteriales</taxon>
        <taxon>Flavobacteriaceae</taxon>
        <taxon>Leptobacterium</taxon>
    </lineage>
</organism>
<gene>
    <name evidence="2" type="ORF">GWK08_09260</name>
</gene>
<dbReference type="InterPro" id="IPR046232">
    <property type="entry name" value="DUF6265"/>
</dbReference>
<feature type="domain" description="DUF6265" evidence="1">
    <location>
        <begin position="41"/>
        <end position="148"/>
    </location>
</feature>
<evidence type="ECO:0000313" key="3">
    <source>
        <dbReference type="Proteomes" id="UP000468581"/>
    </source>
</evidence>